<dbReference type="RefSeq" id="XP_060278503.1">
    <property type="nucleotide sequence ID" value="XM_060423288.1"/>
</dbReference>
<feature type="transmembrane region" description="Helical" evidence="1">
    <location>
        <begin position="570"/>
        <end position="596"/>
    </location>
</feature>
<dbReference type="Proteomes" id="UP001244011">
    <property type="component" value="Unassembled WGS sequence"/>
</dbReference>
<sequence>MSNYSVYTGFWVEHSDSAALGATLTVPIRWGNYLIAALSSLVAWAAANAWKLCSFYLHQRFAAKENKDVLDQQLQLMLRGPGSVADAVVESVELHAAWSRRVPHVRAGRRILPLVLLFATVGLLFAAAGIFVADVASKTYQDVLVPVVPLACGDLHFIWNQDLHAPDRAEMMDAQILADMDWFKFARSYALAHYSNTSSPRFNAEFPRATLPFEGAESPCPFDADGTTRCLGPNMTTGPAWTMDSGWLDSHAHFGMNAKPEDRVAWRKLATCGVVDATNFTSEPFWEVEESDGVPVNHTYVALNITTGGREGAPNSTMRFNVNARYDGFAYQIMRTFFKAHDRNTAWGTGKSPIAAFNRTDADIGAYLVSSNQIKYLRPVYDPLFYATREVWDADFEVRRFMPTNLFGLLVCHDSFQICNPTNGRCGAVSGTMDLALFDQQDLGFNPTQRATAWRLERLSWLGAQLGQMAGQGPFGLLASELGPEAEGHDLPDNQWTIEVSLWFATTLTAMQNAALEWAHKPWASAQPPAGSYINSTALDAQYRSLGLMDEFGALCRSQLVRSEEPMQNFSVLGTALVVVVGVAVVVLGMTVPCCVEAHRDRRRRRGMLSAAAARKDTARRADDRFQLLRMALEDTGVRGWEEGLWGVPVVGREVRKEGLRVAEPVMDDLLVRYPSAGKRSGSLSSSEKKSVEVVGVIEVRDEKMDEKRSS</sequence>
<keyword evidence="1" id="KW-0472">Membrane</keyword>
<organism evidence="2 3">
    <name type="scientific">Phialemonium atrogriseum</name>
    <dbReference type="NCBI Taxonomy" id="1093897"/>
    <lineage>
        <taxon>Eukaryota</taxon>
        <taxon>Fungi</taxon>
        <taxon>Dikarya</taxon>
        <taxon>Ascomycota</taxon>
        <taxon>Pezizomycotina</taxon>
        <taxon>Sordariomycetes</taxon>
        <taxon>Sordariomycetidae</taxon>
        <taxon>Cephalothecales</taxon>
        <taxon>Cephalothecaceae</taxon>
        <taxon>Phialemonium</taxon>
    </lineage>
</organism>
<gene>
    <name evidence="2" type="ORF">QBC33DRAFT_286132</name>
</gene>
<evidence type="ECO:0000256" key="1">
    <source>
        <dbReference type="SAM" id="Phobius"/>
    </source>
</evidence>
<feature type="transmembrane region" description="Helical" evidence="1">
    <location>
        <begin position="111"/>
        <end position="133"/>
    </location>
</feature>
<reference evidence="2" key="1">
    <citation type="submission" date="2023-06" db="EMBL/GenBank/DDBJ databases">
        <title>Genome-scale phylogeny and comparative genomics of the fungal order Sordariales.</title>
        <authorList>
            <consortium name="Lawrence Berkeley National Laboratory"/>
            <person name="Hensen N."/>
            <person name="Bonometti L."/>
            <person name="Westerberg I."/>
            <person name="Brannstrom I.O."/>
            <person name="Guillou S."/>
            <person name="Cros-Aarteil S."/>
            <person name="Calhoun S."/>
            <person name="Haridas S."/>
            <person name="Kuo A."/>
            <person name="Mondo S."/>
            <person name="Pangilinan J."/>
            <person name="Riley R."/>
            <person name="Labutti K."/>
            <person name="Andreopoulos B."/>
            <person name="Lipzen A."/>
            <person name="Chen C."/>
            <person name="Yanf M."/>
            <person name="Daum C."/>
            <person name="Ng V."/>
            <person name="Clum A."/>
            <person name="Steindorff A."/>
            <person name="Ohm R."/>
            <person name="Martin F."/>
            <person name="Silar P."/>
            <person name="Natvig D."/>
            <person name="Lalanne C."/>
            <person name="Gautier V."/>
            <person name="Ament-Velasquez S.L."/>
            <person name="Kruys A."/>
            <person name="Hutchinson M.I."/>
            <person name="Powell A.J."/>
            <person name="Barry K."/>
            <person name="Miller A.N."/>
            <person name="Grigoriev I.V."/>
            <person name="Debuchy R."/>
            <person name="Gladieux P."/>
            <person name="Thoren M.H."/>
            <person name="Johannesson H."/>
        </authorList>
    </citation>
    <scope>NUCLEOTIDE SEQUENCE</scope>
    <source>
        <strain evidence="2">8032-3</strain>
    </source>
</reference>
<dbReference type="AlphaFoldDB" id="A0AAJ0BPX7"/>
<comment type="caution">
    <text evidence="2">The sequence shown here is derived from an EMBL/GenBank/DDBJ whole genome shotgun (WGS) entry which is preliminary data.</text>
</comment>
<keyword evidence="1" id="KW-0812">Transmembrane</keyword>
<keyword evidence="1" id="KW-1133">Transmembrane helix</keyword>
<dbReference type="EMBL" id="MU839039">
    <property type="protein sequence ID" value="KAK1762290.1"/>
    <property type="molecule type" value="Genomic_DNA"/>
</dbReference>
<evidence type="ECO:0000313" key="2">
    <source>
        <dbReference type="EMBL" id="KAK1762290.1"/>
    </source>
</evidence>
<dbReference type="GeneID" id="85306475"/>
<protein>
    <submittedName>
        <fullName evidence="2">Uncharacterized protein</fullName>
    </submittedName>
</protein>
<name>A0AAJ0BPX7_9PEZI</name>
<keyword evidence="3" id="KW-1185">Reference proteome</keyword>
<proteinExistence type="predicted"/>
<accession>A0AAJ0BPX7</accession>
<feature type="transmembrane region" description="Helical" evidence="1">
    <location>
        <begin position="30"/>
        <end position="50"/>
    </location>
</feature>
<evidence type="ECO:0000313" key="3">
    <source>
        <dbReference type="Proteomes" id="UP001244011"/>
    </source>
</evidence>